<keyword evidence="1" id="KW-1133">Transmembrane helix</keyword>
<dbReference type="Gene3D" id="2.40.70.10">
    <property type="entry name" value="Acid Proteases"/>
    <property type="match status" value="1"/>
</dbReference>
<keyword evidence="2" id="KW-0645">Protease</keyword>
<evidence type="ECO:0000313" key="3">
    <source>
        <dbReference type="Proteomes" id="UP000244224"/>
    </source>
</evidence>
<dbReference type="AlphaFoldDB" id="A0A2T6BAV3"/>
<dbReference type="NCBIfam" id="TIGR02281">
    <property type="entry name" value="clan_AA_DTGA"/>
    <property type="match status" value="1"/>
</dbReference>
<dbReference type="RefSeq" id="WP_108126852.1">
    <property type="nucleotide sequence ID" value="NZ_QBKP01000001.1"/>
</dbReference>
<dbReference type="EMBL" id="QBKP01000001">
    <property type="protein sequence ID" value="PTX53211.1"/>
    <property type="molecule type" value="Genomic_DNA"/>
</dbReference>
<dbReference type="InterPro" id="IPR021109">
    <property type="entry name" value="Peptidase_aspartic_dom_sf"/>
</dbReference>
<dbReference type="SUPFAM" id="SSF50630">
    <property type="entry name" value="Acid proteases"/>
    <property type="match status" value="1"/>
</dbReference>
<feature type="transmembrane region" description="Helical" evidence="1">
    <location>
        <begin position="35"/>
        <end position="55"/>
    </location>
</feature>
<protein>
    <submittedName>
        <fullName evidence="2">Aspartyl protease family protein</fullName>
    </submittedName>
</protein>
<dbReference type="Proteomes" id="UP000244224">
    <property type="component" value="Unassembled WGS sequence"/>
</dbReference>
<accession>A0A2T6BAV3</accession>
<evidence type="ECO:0000313" key="2">
    <source>
        <dbReference type="EMBL" id="PTX53211.1"/>
    </source>
</evidence>
<reference evidence="2 3" key="1">
    <citation type="submission" date="2018-04" db="EMBL/GenBank/DDBJ databases">
        <title>Genomic Encyclopedia of Archaeal and Bacterial Type Strains, Phase II (KMG-II): from individual species to whole genera.</title>
        <authorList>
            <person name="Goeker M."/>
        </authorList>
    </citation>
    <scope>NUCLEOTIDE SEQUENCE [LARGE SCALE GENOMIC DNA]</scope>
    <source>
        <strain evidence="2 3">DSM 21823</strain>
    </source>
</reference>
<organism evidence="2 3">
    <name type="scientific">Gemmobacter caeni</name>
    <dbReference type="NCBI Taxonomy" id="589035"/>
    <lineage>
        <taxon>Bacteria</taxon>
        <taxon>Pseudomonadati</taxon>
        <taxon>Pseudomonadota</taxon>
        <taxon>Alphaproteobacteria</taxon>
        <taxon>Rhodobacterales</taxon>
        <taxon>Paracoccaceae</taxon>
        <taxon>Gemmobacter</taxon>
    </lineage>
</organism>
<dbReference type="PROSITE" id="PS00141">
    <property type="entry name" value="ASP_PROTEASE"/>
    <property type="match status" value="1"/>
</dbReference>
<name>A0A2T6BAV3_9RHOB</name>
<dbReference type="GO" id="GO:0004190">
    <property type="term" value="F:aspartic-type endopeptidase activity"/>
    <property type="evidence" value="ECO:0007669"/>
    <property type="project" value="InterPro"/>
</dbReference>
<dbReference type="InterPro" id="IPR011969">
    <property type="entry name" value="Clan_AA_Asp_peptidase_C"/>
</dbReference>
<comment type="caution">
    <text evidence="2">The sequence shown here is derived from an EMBL/GenBank/DDBJ whole genome shotgun (WGS) entry which is preliminary data.</text>
</comment>
<dbReference type="Pfam" id="PF13975">
    <property type="entry name" value="gag-asp_proteas"/>
    <property type="match status" value="1"/>
</dbReference>
<gene>
    <name evidence="2" type="ORF">C8N34_101123</name>
</gene>
<proteinExistence type="predicted"/>
<dbReference type="InterPro" id="IPR001969">
    <property type="entry name" value="Aspartic_peptidase_AS"/>
</dbReference>
<keyword evidence="3" id="KW-1185">Reference proteome</keyword>
<dbReference type="CDD" id="cd05483">
    <property type="entry name" value="retropepsin_like_bacteria"/>
    <property type="match status" value="1"/>
</dbReference>
<keyword evidence="1" id="KW-0472">Membrane</keyword>
<keyword evidence="2" id="KW-0378">Hydrolase</keyword>
<dbReference type="GO" id="GO:0006508">
    <property type="term" value="P:proteolysis"/>
    <property type="evidence" value="ECO:0007669"/>
    <property type="project" value="UniProtKB-KW"/>
</dbReference>
<sequence length="190" mass="20785">MDGDMTARILYLSLLVAAVGGWAMAEYRGKLGAGLRTLMAWGMIIVGLMAGYGLWTDMRSNILPMQQVEGQSIHIPRAADGHFYLTLEIEGRSIPFMVDTGATNIVLSARDAARLGVTTEGLVYMGEANTANGTVRTARVWLKDVQLGPFHDDSVTAYVTDGAMDGSLLGMDYLRRYRMEIDGDQMILSR</sequence>
<dbReference type="OrthoDB" id="7595324at2"/>
<keyword evidence="1" id="KW-0812">Transmembrane</keyword>
<evidence type="ECO:0000256" key="1">
    <source>
        <dbReference type="SAM" id="Phobius"/>
    </source>
</evidence>
<dbReference type="InterPro" id="IPR034122">
    <property type="entry name" value="Retropepsin-like_bacterial"/>
</dbReference>